<accession>A0A6B0V1K6</accession>
<dbReference type="AlphaFoldDB" id="A0A6B0V1K6"/>
<dbReference type="EMBL" id="GIFC01013623">
    <property type="protein sequence ID" value="MXU95706.1"/>
    <property type="molecule type" value="Transcribed_RNA"/>
</dbReference>
<name>A0A6B0V1K6_IXORI</name>
<evidence type="ECO:0000313" key="1">
    <source>
        <dbReference type="EMBL" id="MXU95706.1"/>
    </source>
</evidence>
<reference evidence="1" key="1">
    <citation type="submission" date="2019-12" db="EMBL/GenBank/DDBJ databases">
        <title>An insight into the sialome of adult female Ixodes ricinus ticks feeding for 6 days.</title>
        <authorList>
            <person name="Perner J."/>
            <person name="Ribeiro J.M.C."/>
        </authorList>
    </citation>
    <scope>NUCLEOTIDE SEQUENCE</scope>
    <source>
        <strain evidence="1">Semi-engorged</strain>
        <tissue evidence="1">Salivary glands</tissue>
    </source>
</reference>
<sequence length="193" mass="20628">MNVGTDSGVTVAVAFVATPALGAPTPPYPFTQRTEGVLGTGSLDLMQTSLEVGLFISLVLGNSHNVVQLASHFELSVVQLADNGDFFVTKLLLHQLVTVQGTQRLDLDTVDPALLELLAQGEGDVRCLEQRRRLDGPLVAVAFQLHRGLGRLGQLPPRQAHTEFLEEIVEVLAFGELPLAEKTGGHGGGSGWW</sequence>
<proteinExistence type="predicted"/>
<protein>
    <submittedName>
        <fullName evidence="1">Putative secreted protein</fullName>
    </submittedName>
</protein>
<organism evidence="1">
    <name type="scientific">Ixodes ricinus</name>
    <name type="common">Common tick</name>
    <name type="synonym">Acarus ricinus</name>
    <dbReference type="NCBI Taxonomy" id="34613"/>
    <lineage>
        <taxon>Eukaryota</taxon>
        <taxon>Metazoa</taxon>
        <taxon>Ecdysozoa</taxon>
        <taxon>Arthropoda</taxon>
        <taxon>Chelicerata</taxon>
        <taxon>Arachnida</taxon>
        <taxon>Acari</taxon>
        <taxon>Parasitiformes</taxon>
        <taxon>Ixodida</taxon>
        <taxon>Ixodoidea</taxon>
        <taxon>Ixodidae</taxon>
        <taxon>Ixodinae</taxon>
        <taxon>Ixodes</taxon>
    </lineage>
</organism>